<dbReference type="InterPro" id="IPR015376">
    <property type="entry name" value="Znr_NADH_PPase"/>
</dbReference>
<dbReference type="GO" id="GO:0016787">
    <property type="term" value="F:hydrolase activity"/>
    <property type="evidence" value="ECO:0007669"/>
    <property type="project" value="UniProtKB-KW"/>
</dbReference>
<dbReference type="InterPro" id="IPR015797">
    <property type="entry name" value="NUDIX_hydrolase-like_dom_sf"/>
</dbReference>
<reference evidence="11 12" key="1">
    <citation type="submission" date="2019-04" db="EMBL/GenBank/DDBJ databases">
        <authorList>
            <consortium name="Wellcome Sanger Institute Data Sharing"/>
        </authorList>
    </citation>
    <scope>NUCLEOTIDE SEQUENCE [LARGE SCALE GENOMIC DNA]</scope>
</reference>
<name>A0A8C9RK11_SCLFO</name>
<dbReference type="Gene3D" id="3.90.79.20">
    <property type="match status" value="1"/>
</dbReference>
<dbReference type="OrthoDB" id="10249612at2759"/>
<dbReference type="AlphaFoldDB" id="A0A8C9RK11"/>
<dbReference type="InterPro" id="IPR020084">
    <property type="entry name" value="NUDIX_hydrolase_CS"/>
</dbReference>
<reference evidence="11" key="2">
    <citation type="submission" date="2025-08" db="UniProtKB">
        <authorList>
            <consortium name="Ensembl"/>
        </authorList>
    </citation>
    <scope>IDENTIFICATION</scope>
</reference>
<dbReference type="InterPro" id="IPR049734">
    <property type="entry name" value="NudC-like_C"/>
</dbReference>
<dbReference type="Pfam" id="PF09297">
    <property type="entry name" value="Zn_ribbon_NUD"/>
    <property type="match status" value="1"/>
</dbReference>
<dbReference type="CTD" id="25961"/>
<dbReference type="Proteomes" id="UP000694397">
    <property type="component" value="Chromosome 24"/>
</dbReference>
<protein>
    <recommendedName>
        <fullName evidence="2">NAD(+) diphosphatase</fullName>
        <ecNumber evidence="2">3.6.1.22</ecNumber>
    </recommendedName>
</protein>
<comment type="cofactor">
    <cofactor evidence="1">
        <name>Mg(2+)</name>
        <dbReference type="ChEBI" id="CHEBI:18420"/>
    </cofactor>
</comment>
<dbReference type="Pfam" id="PF09296">
    <property type="entry name" value="NUDIX-like"/>
    <property type="match status" value="1"/>
</dbReference>
<organism evidence="11 12">
    <name type="scientific">Scleropages formosus</name>
    <name type="common">Asian bonytongue</name>
    <name type="synonym">Osteoglossum formosum</name>
    <dbReference type="NCBI Taxonomy" id="113540"/>
    <lineage>
        <taxon>Eukaryota</taxon>
        <taxon>Metazoa</taxon>
        <taxon>Chordata</taxon>
        <taxon>Craniata</taxon>
        <taxon>Vertebrata</taxon>
        <taxon>Euteleostomi</taxon>
        <taxon>Actinopterygii</taxon>
        <taxon>Neopterygii</taxon>
        <taxon>Teleostei</taxon>
        <taxon>Osteoglossocephala</taxon>
        <taxon>Osteoglossomorpha</taxon>
        <taxon>Osteoglossiformes</taxon>
        <taxon>Osteoglossidae</taxon>
        <taxon>Scleropages</taxon>
    </lineage>
</organism>
<evidence type="ECO:0000256" key="4">
    <source>
        <dbReference type="ARBA" id="ARBA00022801"/>
    </source>
</evidence>
<evidence type="ECO:0000256" key="3">
    <source>
        <dbReference type="ARBA" id="ARBA00022723"/>
    </source>
</evidence>
<evidence type="ECO:0000256" key="5">
    <source>
        <dbReference type="ARBA" id="ARBA00022842"/>
    </source>
</evidence>
<evidence type="ECO:0000313" key="12">
    <source>
        <dbReference type="Proteomes" id="UP000694397"/>
    </source>
</evidence>
<dbReference type="SUPFAM" id="SSF55811">
    <property type="entry name" value="Nudix"/>
    <property type="match status" value="1"/>
</dbReference>
<dbReference type="PROSITE" id="PS51462">
    <property type="entry name" value="NUDIX"/>
    <property type="match status" value="1"/>
</dbReference>
<evidence type="ECO:0000256" key="8">
    <source>
        <dbReference type="ARBA" id="ARBA00049196"/>
    </source>
</evidence>
<sequence>MTVFRWLCALPVDRGEMFTVFTMRRMLGLHFGSHFLGARSCSSYVSKMRYLMRLKEDDKACQEALHSGTILLYHKLAPLLRKTETGAYELPVFQAPDVSGILDKLGKDKELLNNSVLIGCSDTHVAQFSLDVGAVEQAAAEGLCGGVFVDLRKAFFLLQNSDVPLVTQGQALLRWHQTHGYCSATGRPTHSNQAGSQRVCHSSGIIYYPQMAPVVIVLVSDGKRCLLARQSTFPRGMYSALSGFCDMGETVQETLRREVAEEVGLELDSVLYSRSQHWPLPQSSLMIGCHGTVTSGNTQISLRGSELEDARWFTLHEIQEALKRKIPARDKKEGPSAFWVPPSYAIANQLIQEWAGQQLKL</sequence>
<evidence type="ECO:0000256" key="6">
    <source>
        <dbReference type="ARBA" id="ARBA00023027"/>
    </source>
</evidence>
<keyword evidence="12" id="KW-1185">Reference proteome</keyword>
<gene>
    <name evidence="11" type="primary">NUDT13</name>
    <name evidence="11" type="synonym">nudt13</name>
</gene>
<evidence type="ECO:0000259" key="10">
    <source>
        <dbReference type="PROSITE" id="PS51462"/>
    </source>
</evidence>
<dbReference type="PANTHER" id="PTHR11383">
    <property type="entry name" value="NUCLEOSIDE DIPHOSPHATE-LINKED MOIETY X MOTIF 13"/>
    <property type="match status" value="1"/>
</dbReference>
<dbReference type="PROSITE" id="PS00893">
    <property type="entry name" value="NUDIX_BOX"/>
    <property type="match status" value="1"/>
</dbReference>
<dbReference type="InterPro" id="IPR000086">
    <property type="entry name" value="NUDIX_hydrolase_dom"/>
</dbReference>
<keyword evidence="6" id="KW-0520">NAD</keyword>
<comment type="catalytic activity">
    <reaction evidence="9">
        <text>NADH + H2O = reduced beta-nicotinamide D-ribonucleotide + AMP + 2 H(+)</text>
        <dbReference type="Rhea" id="RHEA:48868"/>
        <dbReference type="ChEBI" id="CHEBI:15377"/>
        <dbReference type="ChEBI" id="CHEBI:15378"/>
        <dbReference type="ChEBI" id="CHEBI:57945"/>
        <dbReference type="ChEBI" id="CHEBI:90832"/>
        <dbReference type="ChEBI" id="CHEBI:456215"/>
        <dbReference type="EC" id="3.6.1.22"/>
    </reaction>
    <physiologicalReaction direction="left-to-right" evidence="9">
        <dbReference type="Rhea" id="RHEA:48869"/>
    </physiologicalReaction>
</comment>
<evidence type="ECO:0000256" key="2">
    <source>
        <dbReference type="ARBA" id="ARBA00012381"/>
    </source>
</evidence>
<evidence type="ECO:0000256" key="1">
    <source>
        <dbReference type="ARBA" id="ARBA00001946"/>
    </source>
</evidence>
<keyword evidence="5" id="KW-0460">Magnesium</keyword>
<accession>A0A8C9RK11</accession>
<evidence type="ECO:0000256" key="9">
    <source>
        <dbReference type="ARBA" id="ARBA00049264"/>
    </source>
</evidence>
<evidence type="ECO:0000256" key="7">
    <source>
        <dbReference type="ARBA" id="ARBA00047501"/>
    </source>
</evidence>
<dbReference type="Pfam" id="PF00293">
    <property type="entry name" value="NUDIX"/>
    <property type="match status" value="1"/>
</dbReference>
<dbReference type="CDD" id="cd03429">
    <property type="entry name" value="NUDIX_NADH_pyrophosphatase_Nudt13"/>
    <property type="match status" value="1"/>
</dbReference>
<dbReference type="Gene3D" id="3.90.79.10">
    <property type="entry name" value="Nucleoside Triphosphate Pyrophosphohydrolase"/>
    <property type="match status" value="1"/>
</dbReference>
<dbReference type="GeneID" id="108939570"/>
<dbReference type="RefSeq" id="XP_018616522.2">
    <property type="nucleotide sequence ID" value="XM_018761006.2"/>
</dbReference>
<proteinExistence type="predicted"/>
<dbReference type="GeneTree" id="ENSGT00940000158879"/>
<dbReference type="PANTHER" id="PTHR11383:SF3">
    <property type="entry name" value="NAD(P)H PYROPHOSPHATASE NUDT13, MITOCHONDRIAL"/>
    <property type="match status" value="1"/>
</dbReference>
<dbReference type="EC" id="3.6.1.22" evidence="2"/>
<keyword evidence="3" id="KW-0479">Metal-binding</keyword>
<reference evidence="11" key="3">
    <citation type="submission" date="2025-09" db="UniProtKB">
        <authorList>
            <consortium name="Ensembl"/>
        </authorList>
    </citation>
    <scope>IDENTIFICATION</scope>
</reference>
<comment type="catalytic activity">
    <reaction evidence="8">
        <text>NAD(+) + H2O = beta-nicotinamide D-ribonucleotide + AMP + 2 H(+)</text>
        <dbReference type="Rhea" id="RHEA:11800"/>
        <dbReference type="ChEBI" id="CHEBI:14649"/>
        <dbReference type="ChEBI" id="CHEBI:15377"/>
        <dbReference type="ChEBI" id="CHEBI:15378"/>
        <dbReference type="ChEBI" id="CHEBI:57540"/>
        <dbReference type="ChEBI" id="CHEBI:456215"/>
        <dbReference type="EC" id="3.6.1.22"/>
    </reaction>
    <physiologicalReaction direction="left-to-right" evidence="8">
        <dbReference type="Rhea" id="RHEA:11801"/>
    </physiologicalReaction>
</comment>
<dbReference type="InterPro" id="IPR015375">
    <property type="entry name" value="NADH_PPase-like_N"/>
</dbReference>
<feature type="domain" description="Nudix hydrolase" evidence="10">
    <location>
        <begin position="209"/>
        <end position="342"/>
    </location>
</feature>
<dbReference type="NCBIfam" id="NF001299">
    <property type="entry name" value="PRK00241.1"/>
    <property type="match status" value="1"/>
</dbReference>
<keyword evidence="4" id="KW-0378">Hydrolase</keyword>
<evidence type="ECO:0000313" key="11">
    <source>
        <dbReference type="Ensembl" id="ENSSFOP00015015004.2"/>
    </source>
</evidence>
<dbReference type="Ensembl" id="ENSSFOT00015015183.2">
    <property type="protein sequence ID" value="ENSSFOP00015015004.2"/>
    <property type="gene ID" value="ENSSFOG00015009703.2"/>
</dbReference>
<comment type="catalytic activity">
    <reaction evidence="7">
        <text>NADPH + H2O = reduced beta-nicotinamide D-ribonucleotide + adenosine 2',5'-bisphosphate + 2 H(+)</text>
        <dbReference type="Rhea" id="RHEA:60820"/>
        <dbReference type="ChEBI" id="CHEBI:15377"/>
        <dbReference type="ChEBI" id="CHEBI:15378"/>
        <dbReference type="ChEBI" id="CHEBI:57783"/>
        <dbReference type="ChEBI" id="CHEBI:90832"/>
        <dbReference type="ChEBI" id="CHEBI:194156"/>
    </reaction>
    <physiologicalReaction direction="left-to-right" evidence="7">
        <dbReference type="Rhea" id="RHEA:60821"/>
    </physiologicalReaction>
</comment>
<dbReference type="GO" id="GO:0046872">
    <property type="term" value="F:metal ion binding"/>
    <property type="evidence" value="ECO:0007669"/>
    <property type="project" value="UniProtKB-KW"/>
</dbReference>